<accession>A0A0H3JBP5</accession>
<dbReference type="GeneID" id="93076359"/>
<dbReference type="Proteomes" id="UP000028042">
    <property type="component" value="Unassembled WGS sequence"/>
</dbReference>
<keyword evidence="5" id="KW-1185">Reference proteome</keyword>
<protein>
    <submittedName>
        <fullName evidence="1">Uncharacterized protein</fullName>
    </submittedName>
</protein>
<evidence type="ECO:0000313" key="4">
    <source>
        <dbReference type="Proteomes" id="UP000028042"/>
    </source>
</evidence>
<evidence type="ECO:0000313" key="5">
    <source>
        <dbReference type="Proteomes" id="UP000030905"/>
    </source>
</evidence>
<organism evidence="1 5">
    <name type="scientific">Clostridium pasteurianum DSM 525 = ATCC 6013</name>
    <dbReference type="NCBI Taxonomy" id="1262449"/>
    <lineage>
        <taxon>Bacteria</taxon>
        <taxon>Bacillati</taxon>
        <taxon>Bacillota</taxon>
        <taxon>Clostridia</taxon>
        <taxon>Eubacteriales</taxon>
        <taxon>Clostridiaceae</taxon>
        <taxon>Clostridium</taxon>
    </lineage>
</organism>
<dbReference type="EMBL" id="CP009268">
    <property type="protein sequence ID" value="AJA54078.1"/>
    <property type="molecule type" value="Genomic_DNA"/>
</dbReference>
<proteinExistence type="predicted"/>
<gene>
    <name evidence="1" type="ORF">CLPA_c40610</name>
    <name evidence="3" type="ORF">CP6013_03153</name>
    <name evidence="2" type="ORF">CP6013_04030</name>
</gene>
<dbReference type="KEGG" id="cpae:CPAST_c40610"/>
<dbReference type="KEGG" id="cpat:CLPA_c40610"/>
<dbReference type="EMBL" id="JPGY02000001">
    <property type="protein sequence ID" value="KRU13897.1"/>
    <property type="molecule type" value="Genomic_DNA"/>
</dbReference>
<dbReference type="EMBL" id="JPGY02000002">
    <property type="protein sequence ID" value="KRU10738.1"/>
    <property type="molecule type" value="Genomic_DNA"/>
</dbReference>
<evidence type="ECO:0000313" key="1">
    <source>
        <dbReference type="EMBL" id="AJA54078.1"/>
    </source>
</evidence>
<dbReference type="PATRIC" id="fig|1262449.7.peg.4090"/>
<reference evidence="2" key="2">
    <citation type="submission" date="2015-10" db="EMBL/GenBank/DDBJ databases">
        <title>Improved Draft Genome Sequence of Clostridium pasteurianum Strain ATCC 6013 (DSM 525) Using a Hybrid Next-Generation Sequencing Approach.</title>
        <authorList>
            <person name="Pyne M.E."/>
            <person name="Utturkar S.M."/>
            <person name="Brown S.D."/>
            <person name="Moo-Young M."/>
            <person name="Chung D.A."/>
            <person name="Chou P.C."/>
        </authorList>
    </citation>
    <scope>NUCLEOTIDE SEQUENCE</scope>
    <source>
        <strain evidence="2">ATCC 6013</strain>
    </source>
</reference>
<evidence type="ECO:0000313" key="2">
    <source>
        <dbReference type="EMBL" id="KRU10738.1"/>
    </source>
</evidence>
<reference evidence="1 5" key="1">
    <citation type="journal article" date="2015" name="Genome Announc.">
        <title>Complete Genome Sequence of the Nitrogen-Fixing and Solvent-Producing Clostridium pasteurianum DSM 525.</title>
        <authorList>
            <person name="Poehlein A."/>
            <person name="Grosse-Honebrink A."/>
            <person name="Zhang Y."/>
            <person name="Minton N.P."/>
            <person name="Daniel R."/>
        </authorList>
    </citation>
    <scope>NUCLEOTIDE SEQUENCE [LARGE SCALE GENOMIC DNA]</scope>
    <source>
        <strain evidence="1">DSM 525</strain>
        <strain evidence="5">DSM 525 / ATCC 6013</strain>
    </source>
</reference>
<dbReference type="RefSeq" id="WP_257786225.1">
    <property type="nucleotide sequence ID" value="NZ_ANZB01000006.1"/>
</dbReference>
<dbReference type="Proteomes" id="UP000030905">
    <property type="component" value="Chromosome"/>
</dbReference>
<reference evidence="2 4" key="3">
    <citation type="journal article" name="Genome Announc.">
        <title>Improved Draft Genome Sequence of Clostridium pasteurianum Strain ATCC 6013 (DSM 525) Using a Hybrid Next-Generation Sequencing Approach.</title>
        <authorList>
            <person name="Pyne M.E."/>
            <person name="Utturkar S."/>
            <person name="Brown S.D."/>
            <person name="Moo-Young M."/>
            <person name="Chung D.A."/>
            <person name="Chou C.P."/>
        </authorList>
    </citation>
    <scope>NUCLEOTIDE SEQUENCE [LARGE SCALE GENOMIC DNA]</scope>
    <source>
        <strain evidence="2 4">ATCC 6013</strain>
    </source>
</reference>
<sequence length="40" mass="4362">MKYEVGEVITLGAAMVFNDDGLALVVTDGRYVEPSLDEED</sequence>
<name>A0A0H3JBP5_CLOPA</name>
<dbReference type="AlphaFoldDB" id="A0A0H3JBP5"/>
<evidence type="ECO:0000313" key="3">
    <source>
        <dbReference type="EMBL" id="KRU13897.1"/>
    </source>
</evidence>